<sequence length="90" mass="10281">MLLACDVLQWWPCYLIIICVTIDKEIRAILSTSMVIGISEPPIWTTKITISHSICHLICCEIPSYLHGRKKAHSVNYKIFNKESSSALQY</sequence>
<accession>A0A0V0IFM9</accession>
<organism evidence="1">
    <name type="scientific">Solanum chacoense</name>
    <name type="common">Chaco potato</name>
    <dbReference type="NCBI Taxonomy" id="4108"/>
    <lineage>
        <taxon>Eukaryota</taxon>
        <taxon>Viridiplantae</taxon>
        <taxon>Streptophyta</taxon>
        <taxon>Embryophyta</taxon>
        <taxon>Tracheophyta</taxon>
        <taxon>Spermatophyta</taxon>
        <taxon>Magnoliopsida</taxon>
        <taxon>eudicotyledons</taxon>
        <taxon>Gunneridae</taxon>
        <taxon>Pentapetalae</taxon>
        <taxon>asterids</taxon>
        <taxon>lamiids</taxon>
        <taxon>Solanales</taxon>
        <taxon>Solanaceae</taxon>
        <taxon>Solanoideae</taxon>
        <taxon>Solaneae</taxon>
        <taxon>Solanum</taxon>
    </lineage>
</organism>
<name>A0A0V0IFM9_SOLCH</name>
<reference evidence="1" key="1">
    <citation type="submission" date="2015-12" db="EMBL/GenBank/DDBJ databases">
        <title>Gene expression during late stages of embryo sac development: a critical building block for successful pollen-pistil interactions.</title>
        <authorList>
            <person name="Liu Y."/>
            <person name="Joly V."/>
            <person name="Sabar M."/>
            <person name="Matton D.P."/>
        </authorList>
    </citation>
    <scope>NUCLEOTIDE SEQUENCE</scope>
</reference>
<dbReference type="EMBL" id="GEDG01006999">
    <property type="protein sequence ID" value="JAP31490.1"/>
    <property type="molecule type" value="Transcribed_RNA"/>
</dbReference>
<protein>
    <submittedName>
        <fullName evidence="1">Putative ovule protein</fullName>
    </submittedName>
</protein>
<evidence type="ECO:0000313" key="1">
    <source>
        <dbReference type="EMBL" id="JAP31490.1"/>
    </source>
</evidence>
<dbReference type="AlphaFoldDB" id="A0A0V0IFM9"/>
<proteinExistence type="predicted"/>